<proteinExistence type="predicted"/>
<evidence type="ECO:0000313" key="1">
    <source>
        <dbReference type="EMBL" id="CAG2233586.1"/>
    </source>
</evidence>
<keyword evidence="2" id="KW-1185">Reference proteome</keyword>
<reference evidence="1" key="1">
    <citation type="submission" date="2021-03" db="EMBL/GenBank/DDBJ databases">
        <authorList>
            <person name="Bekaert M."/>
        </authorList>
    </citation>
    <scope>NUCLEOTIDE SEQUENCE</scope>
</reference>
<organism evidence="1 2">
    <name type="scientific">Mytilus edulis</name>
    <name type="common">Blue mussel</name>
    <dbReference type="NCBI Taxonomy" id="6550"/>
    <lineage>
        <taxon>Eukaryota</taxon>
        <taxon>Metazoa</taxon>
        <taxon>Spiralia</taxon>
        <taxon>Lophotrochozoa</taxon>
        <taxon>Mollusca</taxon>
        <taxon>Bivalvia</taxon>
        <taxon>Autobranchia</taxon>
        <taxon>Pteriomorphia</taxon>
        <taxon>Mytilida</taxon>
        <taxon>Mytiloidea</taxon>
        <taxon>Mytilidae</taxon>
        <taxon>Mytilinae</taxon>
        <taxon>Mytilus</taxon>
    </lineage>
</organism>
<name>A0A8S3TIL2_MYTED</name>
<dbReference type="EMBL" id="CAJPWZ010002212">
    <property type="protein sequence ID" value="CAG2233586.1"/>
    <property type="molecule type" value="Genomic_DNA"/>
</dbReference>
<sequence>MVFYQIVWSDSSFQSRASVDGTELVPTSSSKFVLSINASEVSCKDSAMFTCKVVVSGERSGHDSAQLNVVVASSNVGLKDVTPNRKLAYYPNDKVQLECQSTFSTPACLRWCIKGKLKRIFLNIETTMVLILVKYQPVDLVTIDVPSKLLYKRQSFPIGCYSKPLRDGAVISSLSLYKVIDNTVNLLVGAVYDNVTMRTTTVWRDRDFKQRSKLMTANINPMMDATLSIEIATDKVRCWDASTYRSTAQYVETKINSPVALTRKSALLQCLTSYFEPDDTIVEIILFKLEHGILSRIVTAQLDLTSGGFTTQVKWEDLDWKSRGTIISASVFPVTTANITIQIPVNKLRCSDAGKFVCKVSSLGDKHGESASLLNITVKSSDDFAVTSVTPVASNNQYRKGDTLVIKCGGMVGNPPEVPTWCRKTYSESSFSLYTSNDMIAVTSLTPQECQFERFSILEYKVADIDSNTEFKCIPSYKKCSSVSSTRPFIIKNTKTGM</sequence>
<accession>A0A8S3TIL2</accession>
<dbReference type="Proteomes" id="UP000683360">
    <property type="component" value="Unassembled WGS sequence"/>
</dbReference>
<gene>
    <name evidence="1" type="ORF">MEDL_46234</name>
</gene>
<evidence type="ECO:0000313" key="2">
    <source>
        <dbReference type="Proteomes" id="UP000683360"/>
    </source>
</evidence>
<comment type="caution">
    <text evidence="1">The sequence shown here is derived from an EMBL/GenBank/DDBJ whole genome shotgun (WGS) entry which is preliminary data.</text>
</comment>
<dbReference type="AlphaFoldDB" id="A0A8S3TIL2"/>
<protein>
    <recommendedName>
        <fullName evidence="3">Ig-like domain-containing protein</fullName>
    </recommendedName>
</protein>
<evidence type="ECO:0008006" key="3">
    <source>
        <dbReference type="Google" id="ProtNLM"/>
    </source>
</evidence>